<dbReference type="Proteomes" id="UP000315938">
    <property type="component" value="Unassembled WGS sequence"/>
</dbReference>
<evidence type="ECO:0000259" key="1">
    <source>
        <dbReference type="Pfam" id="PF01368"/>
    </source>
</evidence>
<dbReference type="Gene3D" id="3.10.310.30">
    <property type="match status" value="1"/>
</dbReference>
<reference evidence="3 4" key="1">
    <citation type="submission" date="2019-07" db="EMBL/GenBank/DDBJ databases">
        <title>Genome sequence of Acholeplasma laidlawii strain with increased resistance to erythromycin.</title>
        <authorList>
            <person name="Medvedeva E.S."/>
            <person name="Baranova N.B."/>
            <person name="Siniagina M.N."/>
            <person name="Mouzykantov A."/>
            <person name="Chernova O.A."/>
            <person name="Chernov V.M."/>
        </authorList>
    </citation>
    <scope>NUCLEOTIDE SEQUENCE [LARGE SCALE GENOMIC DNA]</scope>
    <source>
        <strain evidence="3 4">PG8REry</strain>
    </source>
</reference>
<evidence type="ECO:0000313" key="4">
    <source>
        <dbReference type="Proteomes" id="UP000315938"/>
    </source>
</evidence>
<dbReference type="InterPro" id="IPR001667">
    <property type="entry name" value="DDH_dom"/>
</dbReference>
<feature type="domain" description="DDH" evidence="1">
    <location>
        <begin position="15"/>
        <end position="150"/>
    </location>
</feature>
<dbReference type="InterPro" id="IPR038763">
    <property type="entry name" value="DHH_sf"/>
</dbReference>
<dbReference type="InterPro" id="IPR051319">
    <property type="entry name" value="Oligoribo/pAp-PDE_c-di-AMP_PDE"/>
</dbReference>
<gene>
    <name evidence="3" type="ORF">FNV44_06575</name>
</gene>
<evidence type="ECO:0000259" key="2">
    <source>
        <dbReference type="Pfam" id="PF02272"/>
    </source>
</evidence>
<dbReference type="Gene3D" id="3.90.1640.10">
    <property type="entry name" value="inorganic pyrophosphatase (n-terminal core)"/>
    <property type="match status" value="1"/>
</dbReference>
<dbReference type="InterPro" id="IPR003156">
    <property type="entry name" value="DHHA1_dom"/>
</dbReference>
<accession>A0A553IGN4</accession>
<dbReference type="SUPFAM" id="SSF64182">
    <property type="entry name" value="DHH phosphoesterases"/>
    <property type="match status" value="1"/>
</dbReference>
<dbReference type="PANTHER" id="PTHR47618">
    <property type="entry name" value="BIFUNCTIONAL OLIGORIBONUCLEASE AND PAP PHOSPHATASE NRNA"/>
    <property type="match status" value="1"/>
</dbReference>
<organism evidence="3 4">
    <name type="scientific">Acholeplasma laidlawii</name>
    <dbReference type="NCBI Taxonomy" id="2148"/>
    <lineage>
        <taxon>Bacteria</taxon>
        <taxon>Bacillati</taxon>
        <taxon>Mycoplasmatota</taxon>
        <taxon>Mollicutes</taxon>
        <taxon>Acholeplasmatales</taxon>
        <taxon>Acholeplasmataceae</taxon>
        <taxon>Acholeplasma</taxon>
    </lineage>
</organism>
<evidence type="ECO:0000313" key="3">
    <source>
        <dbReference type="EMBL" id="TRX99360.1"/>
    </source>
</evidence>
<comment type="caution">
    <text evidence="3">The sequence shown here is derived from an EMBL/GenBank/DDBJ whole genome shotgun (WGS) entry which is preliminary data.</text>
</comment>
<dbReference type="GO" id="GO:0003676">
    <property type="term" value="F:nucleic acid binding"/>
    <property type="evidence" value="ECO:0007669"/>
    <property type="project" value="InterPro"/>
</dbReference>
<protein>
    <submittedName>
        <fullName evidence="3">Bifunctional oligoribonuclease/PAP phosphatase NrnA</fullName>
    </submittedName>
</protein>
<dbReference type="AlphaFoldDB" id="A0A553IGN4"/>
<sequence length="314" mass="35608">MENQIIKEIQNHSTIIIHRHKQPDLDAYGSQLGLKEIIRENFKDKTVYVVGDTQQYPYEHTMDVIDDSVYEGALVFVLDTAAEALISDTRYKLGKTLINIDHHRNDSNINPDLFYHRPDLISCSQIIGEIAIKGNLRFNDMAASHIYAGIVGDSGRFQYISKQNAKHTFDVVARLMEYDIDLQSLSDFQQLETLAKRMAKEKFRSFSLSDHNVAYRFNDFKSISESGLTFQDVSRGTVNIMAGIKEVRIWANFSENEKGEIIGEFRSKDVSIVDIAKKFGGGGHANACGATLHSWEQALEVVQCFDERMVESNV</sequence>
<feature type="domain" description="DHHA1" evidence="2">
    <location>
        <begin position="231"/>
        <end position="309"/>
    </location>
</feature>
<dbReference type="EMBL" id="VKID01000002">
    <property type="protein sequence ID" value="TRX99360.1"/>
    <property type="molecule type" value="Genomic_DNA"/>
</dbReference>
<name>A0A553IGN4_ACHLA</name>
<dbReference type="PANTHER" id="PTHR47618:SF1">
    <property type="entry name" value="BIFUNCTIONAL OLIGORIBONUCLEASE AND PAP PHOSPHATASE NRNA"/>
    <property type="match status" value="1"/>
</dbReference>
<dbReference type="Pfam" id="PF01368">
    <property type="entry name" value="DHH"/>
    <property type="match status" value="1"/>
</dbReference>
<dbReference type="RefSeq" id="WP_064212001.1">
    <property type="nucleotide sequence ID" value="NZ_JACAOE010000002.1"/>
</dbReference>
<dbReference type="Pfam" id="PF02272">
    <property type="entry name" value="DHHA1"/>
    <property type="match status" value="1"/>
</dbReference>
<proteinExistence type="predicted"/>